<dbReference type="InterPro" id="IPR009057">
    <property type="entry name" value="Homeodomain-like_sf"/>
</dbReference>
<dbReference type="InterPro" id="IPR025943">
    <property type="entry name" value="Sigma_54_int_dom_ATP-bd_2"/>
</dbReference>
<dbReference type="InterPro" id="IPR011006">
    <property type="entry name" value="CheY-like_superfamily"/>
</dbReference>
<dbReference type="AlphaFoldDB" id="C0Q920"/>
<keyword evidence="5" id="KW-0597">Phosphoprotein</keyword>
<dbReference type="InterPro" id="IPR058031">
    <property type="entry name" value="AAA_lid_NorR"/>
</dbReference>
<dbReference type="PROSITE" id="PS50045">
    <property type="entry name" value="SIGMA54_INTERACT_4"/>
    <property type="match status" value="1"/>
</dbReference>
<dbReference type="RefSeq" id="WP_015905278.1">
    <property type="nucleotide sequence ID" value="NC_012108.1"/>
</dbReference>
<evidence type="ECO:0000256" key="3">
    <source>
        <dbReference type="ARBA" id="ARBA00023015"/>
    </source>
</evidence>
<keyword evidence="4" id="KW-0804">Transcription</keyword>
<keyword evidence="3" id="KW-0805">Transcription regulation</keyword>
<dbReference type="CDD" id="cd00156">
    <property type="entry name" value="REC"/>
    <property type="match status" value="1"/>
</dbReference>
<keyword evidence="2" id="KW-0067">ATP-binding</keyword>
<dbReference type="PANTHER" id="PTHR32071:SF113">
    <property type="entry name" value="ALGINATE BIOSYNTHESIS TRANSCRIPTIONAL REGULATORY PROTEIN ALGB"/>
    <property type="match status" value="1"/>
</dbReference>
<dbReference type="InterPro" id="IPR003593">
    <property type="entry name" value="AAA+_ATPase"/>
</dbReference>
<dbReference type="InterPro" id="IPR002197">
    <property type="entry name" value="HTH_Fis"/>
</dbReference>
<dbReference type="SUPFAM" id="SSF52172">
    <property type="entry name" value="CheY-like"/>
    <property type="match status" value="1"/>
</dbReference>
<dbReference type="EMBL" id="CP001087">
    <property type="protein sequence ID" value="ACN16525.1"/>
    <property type="molecule type" value="Genomic_DNA"/>
</dbReference>
<dbReference type="Gene3D" id="1.10.10.60">
    <property type="entry name" value="Homeodomain-like"/>
    <property type="match status" value="1"/>
</dbReference>
<dbReference type="GO" id="GO:0043565">
    <property type="term" value="F:sequence-specific DNA binding"/>
    <property type="evidence" value="ECO:0007669"/>
    <property type="project" value="InterPro"/>
</dbReference>
<dbReference type="InterPro" id="IPR002078">
    <property type="entry name" value="Sigma_54_int"/>
</dbReference>
<dbReference type="Gene3D" id="3.40.50.300">
    <property type="entry name" value="P-loop containing nucleotide triphosphate hydrolases"/>
    <property type="match status" value="1"/>
</dbReference>
<evidence type="ECO:0000259" key="7">
    <source>
        <dbReference type="PROSITE" id="PS50110"/>
    </source>
</evidence>
<sequence>MDKKKMPKVLIIDDNEQVCKFLIKLFSKTEYQTFYQLTLKEGLENIFSDDIDIVFLDVNLPDGNGLEAIDIIKQHPAAPEIIIITADGNVDGAELAMRSKAWDYIPKTESNKNFKFALDRALEYRKQKQFNQLKKKIKRARIIGDSRLISKCLDDVSKAANSDIPVLITGKTGTGKELFSRAIHTNSNRSRAGFVVVDCAALPEHLVESTLFGHTKGAFTGADSDKPGLMKMADKGTLFLDEIGELPLTVQKKFLRALQGKEFRPVGGKNEVKSDFRLICATHRDLSNMVKENKFREDLYFRIFSMNIQLPRLKDREDDAAKIAQCLMTQKTAGSENSCTMSQEFLEEIRLYDWPGNVRELITTINLACSDAGSDSTLFPYHLPDHIRAFNIKNKFNTPDSENTTKKNLFLDTKRTGKNLKFKAYIEQMKYDYLQELLSAAKGDIKKSCRRSGLSRSQLYRLLQQYKIKTVTESNSGNLPNSTL</sequence>
<protein>
    <submittedName>
        <fullName evidence="8">Sigma-54 dependent DNA-binding response regulator</fullName>
    </submittedName>
</protein>
<evidence type="ECO:0000256" key="1">
    <source>
        <dbReference type="ARBA" id="ARBA00022741"/>
    </source>
</evidence>
<dbReference type="Pfam" id="PF00072">
    <property type="entry name" value="Response_reg"/>
    <property type="match status" value="1"/>
</dbReference>
<dbReference type="InterPro" id="IPR001789">
    <property type="entry name" value="Sig_transdc_resp-reg_receiver"/>
</dbReference>
<dbReference type="SMART" id="SM00382">
    <property type="entry name" value="AAA"/>
    <property type="match status" value="1"/>
</dbReference>
<accession>C0Q920</accession>
<feature type="modified residue" description="4-aspartylphosphate" evidence="5">
    <location>
        <position position="57"/>
    </location>
</feature>
<dbReference type="FunFam" id="3.40.50.300:FF:000006">
    <property type="entry name" value="DNA-binding transcriptional regulator NtrC"/>
    <property type="match status" value="1"/>
</dbReference>
<dbReference type="GO" id="GO:0005524">
    <property type="term" value="F:ATP binding"/>
    <property type="evidence" value="ECO:0007669"/>
    <property type="project" value="UniProtKB-KW"/>
</dbReference>
<evidence type="ECO:0000313" key="9">
    <source>
        <dbReference type="Proteomes" id="UP000000442"/>
    </source>
</evidence>
<dbReference type="PANTHER" id="PTHR32071">
    <property type="entry name" value="TRANSCRIPTIONAL REGULATORY PROTEIN"/>
    <property type="match status" value="1"/>
</dbReference>
<dbReference type="CDD" id="cd00009">
    <property type="entry name" value="AAA"/>
    <property type="match status" value="1"/>
</dbReference>
<evidence type="ECO:0000256" key="4">
    <source>
        <dbReference type="ARBA" id="ARBA00023163"/>
    </source>
</evidence>
<dbReference type="Pfam" id="PF25601">
    <property type="entry name" value="AAA_lid_14"/>
    <property type="match status" value="1"/>
</dbReference>
<dbReference type="Pfam" id="PF00158">
    <property type="entry name" value="Sigma54_activat"/>
    <property type="match status" value="1"/>
</dbReference>
<dbReference type="PROSITE" id="PS50110">
    <property type="entry name" value="RESPONSE_REGULATORY"/>
    <property type="match status" value="1"/>
</dbReference>
<dbReference type="Pfam" id="PF02954">
    <property type="entry name" value="HTH_8"/>
    <property type="match status" value="1"/>
</dbReference>
<dbReference type="SMART" id="SM00448">
    <property type="entry name" value="REC"/>
    <property type="match status" value="1"/>
</dbReference>
<dbReference type="SUPFAM" id="SSF46689">
    <property type="entry name" value="Homeodomain-like"/>
    <property type="match status" value="1"/>
</dbReference>
<evidence type="ECO:0000313" key="8">
    <source>
        <dbReference type="EMBL" id="ACN16525.1"/>
    </source>
</evidence>
<dbReference type="GO" id="GO:0006355">
    <property type="term" value="P:regulation of DNA-templated transcription"/>
    <property type="evidence" value="ECO:0007669"/>
    <property type="project" value="InterPro"/>
</dbReference>
<dbReference type="GO" id="GO:0000160">
    <property type="term" value="P:phosphorelay signal transduction system"/>
    <property type="evidence" value="ECO:0007669"/>
    <property type="project" value="InterPro"/>
</dbReference>
<dbReference type="KEGG" id="dat:HRM2_34500"/>
<dbReference type="InterPro" id="IPR027417">
    <property type="entry name" value="P-loop_NTPase"/>
</dbReference>
<dbReference type="Gene3D" id="3.40.50.2300">
    <property type="match status" value="1"/>
</dbReference>
<dbReference type="PROSITE" id="PS00676">
    <property type="entry name" value="SIGMA54_INTERACT_2"/>
    <property type="match status" value="1"/>
</dbReference>
<keyword evidence="9" id="KW-1185">Reference proteome</keyword>
<evidence type="ECO:0000256" key="2">
    <source>
        <dbReference type="ARBA" id="ARBA00022840"/>
    </source>
</evidence>
<reference evidence="8 9" key="1">
    <citation type="journal article" date="2009" name="Environ. Microbiol.">
        <title>Genome sequence of Desulfobacterium autotrophicum HRM2, a marine sulfate reducer oxidizing organic carbon completely to carbon dioxide.</title>
        <authorList>
            <person name="Strittmatter A.W."/>
            <person name="Liesegang H."/>
            <person name="Rabus R."/>
            <person name="Decker I."/>
            <person name="Amann J."/>
            <person name="Andres S."/>
            <person name="Henne A."/>
            <person name="Fricke W.F."/>
            <person name="Martinez-Arias R."/>
            <person name="Bartels D."/>
            <person name="Goesmann A."/>
            <person name="Krause L."/>
            <person name="Puehler A."/>
            <person name="Klenk H.P."/>
            <person name="Richter M."/>
            <person name="Schuler M."/>
            <person name="Gloeckner F.O."/>
            <person name="Meyerdierks A."/>
            <person name="Gottschalk G."/>
            <person name="Amann R."/>
        </authorList>
    </citation>
    <scope>NUCLEOTIDE SEQUENCE [LARGE SCALE GENOMIC DNA]</scope>
    <source>
        <strain evidence="9">ATCC 43914 / DSM 3382 / HRM2</strain>
    </source>
</reference>
<keyword evidence="8" id="KW-0238">DNA-binding</keyword>
<organism evidence="8 9">
    <name type="scientific">Desulforapulum autotrophicum (strain ATCC 43914 / DSM 3382 / VKM B-1955 / HRM2)</name>
    <name type="common">Desulfobacterium autotrophicum</name>
    <dbReference type="NCBI Taxonomy" id="177437"/>
    <lineage>
        <taxon>Bacteria</taxon>
        <taxon>Pseudomonadati</taxon>
        <taxon>Thermodesulfobacteriota</taxon>
        <taxon>Desulfobacteria</taxon>
        <taxon>Desulfobacterales</taxon>
        <taxon>Desulfobacteraceae</taxon>
        <taxon>Desulforapulum</taxon>
    </lineage>
</organism>
<dbReference type="Gene3D" id="1.10.8.60">
    <property type="match status" value="1"/>
</dbReference>
<evidence type="ECO:0000259" key="6">
    <source>
        <dbReference type="PROSITE" id="PS50045"/>
    </source>
</evidence>
<dbReference type="SUPFAM" id="SSF52540">
    <property type="entry name" value="P-loop containing nucleoside triphosphate hydrolases"/>
    <property type="match status" value="1"/>
</dbReference>
<dbReference type="Proteomes" id="UP000000442">
    <property type="component" value="Chromosome"/>
</dbReference>
<name>C0Q920_DESAH</name>
<keyword evidence="1" id="KW-0547">Nucleotide-binding</keyword>
<proteinExistence type="predicted"/>
<feature type="domain" description="Response regulatory" evidence="7">
    <location>
        <begin position="8"/>
        <end position="122"/>
    </location>
</feature>
<dbReference type="HOGENOM" id="CLU_000445_0_3_7"/>
<gene>
    <name evidence="8" type="ordered locus">HRM2_34500</name>
</gene>
<dbReference type="STRING" id="177437.HRM2_34500"/>
<feature type="domain" description="Sigma-54 factor interaction" evidence="6">
    <location>
        <begin position="142"/>
        <end position="370"/>
    </location>
</feature>
<evidence type="ECO:0000256" key="5">
    <source>
        <dbReference type="PROSITE-ProRule" id="PRU00169"/>
    </source>
</evidence>
<dbReference type="eggNOG" id="COG2204">
    <property type="taxonomic scope" value="Bacteria"/>
</dbReference>